<dbReference type="InterPro" id="IPR012340">
    <property type="entry name" value="NA-bd_OB-fold"/>
</dbReference>
<evidence type="ECO:0000256" key="1">
    <source>
        <dbReference type="SAM" id="MobiDB-lite"/>
    </source>
</evidence>
<protein>
    <submittedName>
        <fullName evidence="2">Uncharacterized protein</fullName>
    </submittedName>
</protein>
<feature type="region of interest" description="Disordered" evidence="1">
    <location>
        <begin position="16"/>
        <end position="52"/>
    </location>
</feature>
<evidence type="ECO:0000313" key="3">
    <source>
        <dbReference type="Proteomes" id="UP000094527"/>
    </source>
</evidence>
<dbReference type="EMBL" id="LJIJ01000320">
    <property type="protein sequence ID" value="ODM98821.1"/>
    <property type="molecule type" value="Genomic_DNA"/>
</dbReference>
<dbReference type="Proteomes" id="UP000094527">
    <property type="component" value="Unassembled WGS sequence"/>
</dbReference>
<keyword evidence="3" id="KW-1185">Reference proteome</keyword>
<dbReference type="Gene3D" id="2.40.50.140">
    <property type="entry name" value="Nucleic acid-binding proteins"/>
    <property type="match status" value="1"/>
</dbReference>
<dbReference type="AlphaFoldDB" id="A0A1D2N0T3"/>
<accession>A0A1D2N0T3</accession>
<feature type="compositionally biased region" description="Polar residues" evidence="1">
    <location>
        <begin position="181"/>
        <end position="195"/>
    </location>
</feature>
<feature type="compositionally biased region" description="Low complexity" evidence="1">
    <location>
        <begin position="196"/>
        <end position="208"/>
    </location>
</feature>
<gene>
    <name evidence="2" type="ORF">Ocin01_07865</name>
</gene>
<sequence>MKFVACELLNEILNFDSKKNTEKTSSPRRKGRGDSDTVRSAARRQKSGMDLDDEFDIEIQDAVFDIDGENGDLEMVCNNESSRPSSIFEVYEVHQPGDDDDPDDNDEDGVDNNCITGTTEERGMPYHVLHTPRNDNPDIISRNGCPAENDANYTCEDLEMDDEYDVLLTQIDEKLMKTSSEDSNLAKSKISNEVASDSSNSFSTRNSNHVPKKSPAKRGYNLETSSFFMSQEVVADAIPLRRTFPGPAGLLPTLNTEEIKLLDSEPHPLCQKVFRIVKESSLKTEATKEKSVVGSKPSGGGRKLMINKAPWRTLLQKLDLNLNDENSLLHLLNIRWVRTKVKRFPGTVNVPFLVAVVRDEVEILTTNEKGGSKNLSCRLMDPSGTIVAAISSSFVEAFATKIIPGTAVAFRNCGVSKFKNQIILTVSKSSLLYLITAKKLDDEDEETTPTGKEFPMYKKENGLLIMQMAIFNKEKILEEYQNVLGEMNSAYEDEQNEIQENSVVHQQQQLFATISTRGHFMDAPTNAILSDSNVSNFNLDCSGFDDDDDDELMQAIENVNFLIEEESL</sequence>
<comment type="caution">
    <text evidence="2">The sequence shown here is derived from an EMBL/GenBank/DDBJ whole genome shotgun (WGS) entry which is preliminary data.</text>
</comment>
<name>A0A1D2N0T3_ORCCI</name>
<organism evidence="2 3">
    <name type="scientific">Orchesella cincta</name>
    <name type="common">Springtail</name>
    <name type="synonym">Podura cincta</name>
    <dbReference type="NCBI Taxonomy" id="48709"/>
    <lineage>
        <taxon>Eukaryota</taxon>
        <taxon>Metazoa</taxon>
        <taxon>Ecdysozoa</taxon>
        <taxon>Arthropoda</taxon>
        <taxon>Hexapoda</taxon>
        <taxon>Collembola</taxon>
        <taxon>Entomobryomorpha</taxon>
        <taxon>Entomobryoidea</taxon>
        <taxon>Orchesellidae</taxon>
        <taxon>Orchesellinae</taxon>
        <taxon>Orchesella</taxon>
    </lineage>
</organism>
<reference evidence="2 3" key="1">
    <citation type="journal article" date="2016" name="Genome Biol. Evol.">
        <title>Gene Family Evolution Reflects Adaptation to Soil Environmental Stressors in the Genome of the Collembolan Orchesella cincta.</title>
        <authorList>
            <person name="Faddeeva-Vakhrusheva A."/>
            <person name="Derks M.F."/>
            <person name="Anvar S.Y."/>
            <person name="Agamennone V."/>
            <person name="Suring W."/>
            <person name="Smit S."/>
            <person name="van Straalen N.M."/>
            <person name="Roelofs D."/>
        </authorList>
    </citation>
    <scope>NUCLEOTIDE SEQUENCE [LARGE SCALE GENOMIC DNA]</scope>
    <source>
        <tissue evidence="2">Mixed pool</tissue>
    </source>
</reference>
<evidence type="ECO:0000313" key="2">
    <source>
        <dbReference type="EMBL" id="ODM98821.1"/>
    </source>
</evidence>
<feature type="region of interest" description="Disordered" evidence="1">
    <location>
        <begin position="178"/>
        <end position="218"/>
    </location>
</feature>
<dbReference type="SUPFAM" id="SSF50249">
    <property type="entry name" value="Nucleic acid-binding proteins"/>
    <property type="match status" value="1"/>
</dbReference>
<dbReference type="OrthoDB" id="21443at2759"/>
<proteinExistence type="predicted"/>